<evidence type="ECO:0000313" key="1">
    <source>
        <dbReference type="EMBL" id="RUO21956.1"/>
    </source>
</evidence>
<accession>A0A432VZ64</accession>
<evidence type="ECO:0000313" key="2">
    <source>
        <dbReference type="Proteomes" id="UP000288212"/>
    </source>
</evidence>
<protein>
    <recommendedName>
        <fullName evidence="3">DUF192 domain-containing protein</fullName>
    </recommendedName>
</protein>
<sequence>MKDRDKYLDVRLREYGSYANFAVRQQEHWLFIGYLRIARRFFPRLFGWRQRHRGNAGERCSGIWLPNCRVVHSFFLHQTLQLIWLNDAGQVVHEQTLRPYRIAWCKEATGVIELAADTLALKRQPHAIHIQPAEDIQ</sequence>
<reference evidence="1 2" key="1">
    <citation type="journal article" date="2011" name="Front. Microbiol.">
        <title>Genomic signatures of strain selection and enhancement in Bacillus atrophaeus var. globigii, a historical biowarfare simulant.</title>
        <authorList>
            <person name="Gibbons H.S."/>
            <person name="Broomall S.M."/>
            <person name="McNew L.A."/>
            <person name="Daligault H."/>
            <person name="Chapman C."/>
            <person name="Bruce D."/>
            <person name="Karavis M."/>
            <person name="Krepps M."/>
            <person name="McGregor P.A."/>
            <person name="Hong C."/>
            <person name="Park K.H."/>
            <person name="Akmal A."/>
            <person name="Feldman A."/>
            <person name="Lin J.S."/>
            <person name="Chang W.E."/>
            <person name="Higgs B.W."/>
            <person name="Demirev P."/>
            <person name="Lindquist J."/>
            <person name="Liem A."/>
            <person name="Fochler E."/>
            <person name="Read T.D."/>
            <person name="Tapia R."/>
            <person name="Johnson S."/>
            <person name="Bishop-Lilly K.A."/>
            <person name="Detter C."/>
            <person name="Han C."/>
            <person name="Sozhamannan S."/>
            <person name="Rosenzweig C.N."/>
            <person name="Skowronski E.W."/>
        </authorList>
    </citation>
    <scope>NUCLEOTIDE SEQUENCE [LARGE SCALE GENOMIC DNA]</scope>
    <source>
        <strain evidence="1 2">AK5</strain>
    </source>
</reference>
<evidence type="ECO:0008006" key="3">
    <source>
        <dbReference type="Google" id="ProtNLM"/>
    </source>
</evidence>
<name>A0A432VZ64_9GAMM</name>
<gene>
    <name evidence="1" type="ORF">CWE06_03695</name>
</gene>
<proteinExistence type="predicted"/>
<dbReference type="OrthoDB" id="9813379at2"/>
<dbReference type="AlphaFoldDB" id="A0A432VZ64"/>
<comment type="caution">
    <text evidence="1">The sequence shown here is derived from an EMBL/GenBank/DDBJ whole genome shotgun (WGS) entry which is preliminary data.</text>
</comment>
<dbReference type="EMBL" id="PIPI01000001">
    <property type="protein sequence ID" value="RUO21956.1"/>
    <property type="molecule type" value="Genomic_DNA"/>
</dbReference>
<dbReference type="RefSeq" id="WP_126791262.1">
    <property type="nucleotide sequence ID" value="NZ_PIPI01000001.1"/>
</dbReference>
<keyword evidence="2" id="KW-1185">Reference proteome</keyword>
<dbReference type="Proteomes" id="UP000288212">
    <property type="component" value="Unassembled WGS sequence"/>
</dbReference>
<organism evidence="1 2">
    <name type="scientific">Aliidiomarina haloalkalitolerans</name>
    <dbReference type="NCBI Taxonomy" id="859059"/>
    <lineage>
        <taxon>Bacteria</taxon>
        <taxon>Pseudomonadati</taxon>
        <taxon>Pseudomonadota</taxon>
        <taxon>Gammaproteobacteria</taxon>
        <taxon>Alteromonadales</taxon>
        <taxon>Idiomarinaceae</taxon>
        <taxon>Aliidiomarina</taxon>
    </lineage>
</organism>